<reference evidence="2 3" key="1">
    <citation type="submission" date="2022-11" db="EMBL/GenBank/DDBJ databases">
        <title>Minimal conservation of predation-associated metabolite biosynthetic gene clusters underscores biosynthetic potential of Myxococcota including descriptions for ten novel species: Archangium lansinium sp. nov., Myxococcus landrumus sp. nov., Nannocystis bai.</title>
        <authorList>
            <person name="Ahearne A."/>
            <person name="Stevens C."/>
            <person name="Phillips K."/>
        </authorList>
    </citation>
    <scope>NUCLEOTIDE SEQUENCE [LARGE SCALE GENOMIC DNA]</scope>
    <source>
        <strain evidence="2 3">MIWBW</strain>
    </source>
</reference>
<evidence type="ECO:0000313" key="3">
    <source>
        <dbReference type="Proteomes" id="UP001207654"/>
    </source>
</evidence>
<protein>
    <submittedName>
        <fullName evidence="2">Uncharacterized protein</fullName>
    </submittedName>
</protein>
<name>A0ABT4A206_9BACT</name>
<comment type="caution">
    <text evidence="2">The sequence shown here is derived from an EMBL/GenBank/DDBJ whole genome shotgun (WGS) entry which is preliminary data.</text>
</comment>
<feature type="transmembrane region" description="Helical" evidence="1">
    <location>
        <begin position="251"/>
        <end position="277"/>
    </location>
</feature>
<keyword evidence="3" id="KW-1185">Reference proteome</keyword>
<keyword evidence="1" id="KW-0472">Membrane</keyword>
<feature type="transmembrane region" description="Helical" evidence="1">
    <location>
        <begin position="21"/>
        <end position="52"/>
    </location>
</feature>
<evidence type="ECO:0000256" key="1">
    <source>
        <dbReference type="SAM" id="Phobius"/>
    </source>
</evidence>
<keyword evidence="1" id="KW-1133">Transmembrane helix</keyword>
<organism evidence="2 3">
    <name type="scientific">Archangium lansingense</name>
    <dbReference type="NCBI Taxonomy" id="2995310"/>
    <lineage>
        <taxon>Bacteria</taxon>
        <taxon>Pseudomonadati</taxon>
        <taxon>Myxococcota</taxon>
        <taxon>Myxococcia</taxon>
        <taxon>Myxococcales</taxon>
        <taxon>Cystobacterineae</taxon>
        <taxon>Archangiaceae</taxon>
        <taxon>Archangium</taxon>
    </lineage>
</organism>
<evidence type="ECO:0000313" key="2">
    <source>
        <dbReference type="EMBL" id="MCY1075304.1"/>
    </source>
</evidence>
<gene>
    <name evidence="2" type="ORF">OV287_12440</name>
</gene>
<keyword evidence="1" id="KW-0812">Transmembrane</keyword>
<accession>A0ABT4A206</accession>
<dbReference type="RefSeq" id="WP_267534243.1">
    <property type="nucleotide sequence ID" value="NZ_JAPNKA010000001.1"/>
</dbReference>
<sequence length="290" mass="31970">MSTATPLSRFSRTQLAVLLEAAAIALSVLPFFQGIGLLWSLVMLALGLLVFVEEQRASGQPLPPWLHWVEQLPPEVWNPSLHLVFTLLTLAHAVQQFGIGLTPPLWLLAAWLAGSEQVRRRLAVFPAGDFSWASVRSGPRLGVLVALGVCLLAFQLPWVKHGGYYRGAIESRYVSEDPDLLGDVPYAGRWRNDYNPVAWYVPEFRYSGRTRQASIAALCALFLLAGSMLFGRRPPEKFPELPVALAAGLSIWWFVVMGNAVGCWLFLAGLVGLDVLAVRQYLAHKARPTG</sequence>
<dbReference type="Proteomes" id="UP001207654">
    <property type="component" value="Unassembled WGS sequence"/>
</dbReference>
<proteinExistence type="predicted"/>
<feature type="transmembrane region" description="Helical" evidence="1">
    <location>
        <begin position="213"/>
        <end position="231"/>
    </location>
</feature>
<dbReference type="EMBL" id="JAPNKA010000001">
    <property type="protein sequence ID" value="MCY1075304.1"/>
    <property type="molecule type" value="Genomic_DNA"/>
</dbReference>